<name>A0A8T4L5J4_9ARCH</name>
<protein>
    <submittedName>
        <fullName evidence="1">Uncharacterized protein</fullName>
    </submittedName>
</protein>
<evidence type="ECO:0000313" key="2">
    <source>
        <dbReference type="Proteomes" id="UP000678237"/>
    </source>
</evidence>
<evidence type="ECO:0000313" key="1">
    <source>
        <dbReference type="EMBL" id="MBS3062573.1"/>
    </source>
</evidence>
<dbReference type="AlphaFoldDB" id="A0A8T4L5J4"/>
<accession>A0A8T4L5J4</accession>
<sequence>MPGRWTLPEISALLRRKKQVAEMGSSEVNRELLNAGYSNAPMRERLSTIERKRVLLAKTVLAPAEFTELVNALSDERTFSVARKKLGEDFAEQC</sequence>
<gene>
    <name evidence="1" type="ORF">J4203_01760</name>
</gene>
<proteinExistence type="predicted"/>
<reference evidence="1" key="2">
    <citation type="submission" date="2021-05" db="EMBL/GenBank/DDBJ databases">
        <title>Protein family content uncovers lineage relationships and bacterial pathway maintenance mechanisms in DPANN archaea.</title>
        <authorList>
            <person name="Castelle C.J."/>
            <person name="Meheust R."/>
            <person name="Jaffe A.L."/>
            <person name="Seitz K."/>
            <person name="Gong X."/>
            <person name="Baker B.J."/>
            <person name="Banfield J.F."/>
        </authorList>
    </citation>
    <scope>NUCLEOTIDE SEQUENCE</scope>
    <source>
        <strain evidence="1">RIFCSPLOWO2_01_FULL_58_19</strain>
    </source>
</reference>
<dbReference type="EMBL" id="JAGVWE010000002">
    <property type="protein sequence ID" value="MBS3062573.1"/>
    <property type="molecule type" value="Genomic_DNA"/>
</dbReference>
<organism evidence="1 2">
    <name type="scientific">Candidatus Iainarchaeum sp</name>
    <dbReference type="NCBI Taxonomy" id="3101447"/>
    <lineage>
        <taxon>Archaea</taxon>
        <taxon>Candidatus Iainarchaeota</taxon>
        <taxon>Candidatus Iainarchaeia</taxon>
        <taxon>Candidatus Iainarchaeales</taxon>
        <taxon>Candidatus Iainarchaeaceae</taxon>
        <taxon>Candidatus Iainarchaeum</taxon>
    </lineage>
</organism>
<dbReference type="Proteomes" id="UP000678237">
    <property type="component" value="Unassembled WGS sequence"/>
</dbReference>
<reference evidence="1" key="1">
    <citation type="submission" date="2021-03" db="EMBL/GenBank/DDBJ databases">
        <authorList>
            <person name="Jaffe A."/>
        </authorList>
    </citation>
    <scope>NUCLEOTIDE SEQUENCE</scope>
    <source>
        <strain evidence="1">RIFCSPLOWO2_01_FULL_58_19</strain>
    </source>
</reference>
<comment type="caution">
    <text evidence="1">The sequence shown here is derived from an EMBL/GenBank/DDBJ whole genome shotgun (WGS) entry which is preliminary data.</text>
</comment>